<evidence type="ECO:0000256" key="5">
    <source>
        <dbReference type="PIRNR" id="PIRNR026640"/>
    </source>
</evidence>
<accession>A0ABU7K6Q1</accession>
<name>A0ABU7K6Q1_9ACTN</name>
<comment type="catalytic activity">
    <reaction evidence="5">
        <text>chorismate = prephenate</text>
        <dbReference type="Rhea" id="RHEA:13897"/>
        <dbReference type="ChEBI" id="CHEBI:29748"/>
        <dbReference type="ChEBI" id="CHEBI:29934"/>
        <dbReference type="EC" id="5.4.99.5"/>
    </reaction>
</comment>
<proteinExistence type="predicted"/>
<evidence type="ECO:0000313" key="9">
    <source>
        <dbReference type="Proteomes" id="UP001356095"/>
    </source>
</evidence>
<dbReference type="PROSITE" id="PS51168">
    <property type="entry name" value="CHORISMATE_MUT_2"/>
    <property type="match status" value="1"/>
</dbReference>
<dbReference type="SUPFAM" id="SSF48600">
    <property type="entry name" value="Chorismate mutase II"/>
    <property type="match status" value="1"/>
</dbReference>
<evidence type="ECO:0000256" key="3">
    <source>
        <dbReference type="ARBA" id="ARBA00022729"/>
    </source>
</evidence>
<comment type="function">
    <text evidence="5">Catalyzes the Claisen rearrangement of chorismate to prephenate.</text>
</comment>
<keyword evidence="4 5" id="KW-0413">Isomerase</keyword>
<evidence type="ECO:0000259" key="7">
    <source>
        <dbReference type="PROSITE" id="PS51168"/>
    </source>
</evidence>
<comment type="caution">
    <text evidence="8">The sequence shown here is derived from an EMBL/GenBank/DDBJ whole genome shotgun (WGS) entry which is preliminary data.</text>
</comment>
<keyword evidence="9" id="KW-1185">Reference proteome</keyword>
<dbReference type="Pfam" id="PF01817">
    <property type="entry name" value="CM_2"/>
    <property type="match status" value="1"/>
</dbReference>
<dbReference type="InterPro" id="IPR008240">
    <property type="entry name" value="Chorismate_mutase_periplasmic"/>
</dbReference>
<dbReference type="NCBIfam" id="TIGR01806">
    <property type="entry name" value="CM_mono2"/>
    <property type="match status" value="1"/>
</dbReference>
<dbReference type="InterPro" id="IPR036979">
    <property type="entry name" value="CM_dom_sf"/>
</dbReference>
<dbReference type="PROSITE" id="PS51257">
    <property type="entry name" value="PROKAR_LIPOPROTEIN"/>
    <property type="match status" value="1"/>
</dbReference>
<dbReference type="Gene3D" id="1.20.59.10">
    <property type="entry name" value="Chorismate mutase"/>
    <property type="match status" value="1"/>
</dbReference>
<evidence type="ECO:0000313" key="8">
    <source>
        <dbReference type="EMBL" id="MEE2037918.1"/>
    </source>
</evidence>
<evidence type="ECO:0000256" key="2">
    <source>
        <dbReference type="ARBA" id="ARBA00012404"/>
    </source>
</evidence>
<feature type="domain" description="Chorismate mutase" evidence="7">
    <location>
        <begin position="1"/>
        <end position="102"/>
    </location>
</feature>
<keyword evidence="3 6" id="KW-0732">Signal</keyword>
<dbReference type="NCBIfam" id="NF006741">
    <property type="entry name" value="PRK09269.1"/>
    <property type="match status" value="1"/>
</dbReference>
<comment type="pathway">
    <text evidence="1 5">Metabolic intermediate biosynthesis; prephenate biosynthesis; prephenate from chorismate: step 1/1.</text>
</comment>
<dbReference type="EC" id="5.4.99.5" evidence="2 5"/>
<organism evidence="8 9">
    <name type="scientific">Nocardiopsis codii</name>
    <dbReference type="NCBI Taxonomy" id="3065942"/>
    <lineage>
        <taxon>Bacteria</taxon>
        <taxon>Bacillati</taxon>
        <taxon>Actinomycetota</taxon>
        <taxon>Actinomycetes</taxon>
        <taxon>Streptosporangiales</taxon>
        <taxon>Nocardiopsidaceae</taxon>
        <taxon>Nocardiopsis</taxon>
    </lineage>
</organism>
<reference evidence="8 9" key="1">
    <citation type="submission" date="2023-08" db="EMBL/GenBank/DDBJ databases">
        <authorList>
            <person name="Girao M."/>
            <person name="Carvalho M.F."/>
        </authorList>
    </citation>
    <scope>NUCLEOTIDE SEQUENCE [LARGE SCALE GENOMIC DNA]</scope>
    <source>
        <strain evidence="8 9">CT-R113</strain>
    </source>
</reference>
<feature type="signal peptide" evidence="6">
    <location>
        <begin position="1"/>
        <end position="21"/>
    </location>
</feature>
<protein>
    <recommendedName>
        <fullName evidence="2 5">Chorismate mutase</fullName>
        <ecNumber evidence="2 5">5.4.99.5</ecNumber>
    </recommendedName>
</protein>
<dbReference type="PANTHER" id="PTHR38041:SF2">
    <property type="entry name" value="SECRETED CHORISMATE MUTASE"/>
    <property type="match status" value="1"/>
</dbReference>
<dbReference type="GO" id="GO:0004106">
    <property type="term" value="F:chorismate mutase activity"/>
    <property type="evidence" value="ECO:0007669"/>
    <property type="project" value="UniProtKB-EC"/>
</dbReference>
<dbReference type="PIRSF" id="PIRSF026640">
    <property type="entry name" value="Peripl_chor_mut"/>
    <property type="match status" value="1"/>
</dbReference>
<dbReference type="SMART" id="SM00830">
    <property type="entry name" value="CM_2"/>
    <property type="match status" value="1"/>
</dbReference>
<evidence type="ECO:0000256" key="6">
    <source>
        <dbReference type="SAM" id="SignalP"/>
    </source>
</evidence>
<dbReference type="InterPro" id="IPR051331">
    <property type="entry name" value="Chorismate_mutase-related"/>
</dbReference>
<evidence type="ECO:0000256" key="4">
    <source>
        <dbReference type="ARBA" id="ARBA00023235"/>
    </source>
</evidence>
<dbReference type="RefSeq" id="WP_330091709.1">
    <property type="nucleotide sequence ID" value="NZ_JAUZMY010000010.1"/>
</dbReference>
<feature type="chain" id="PRO_5047338443" description="Chorismate mutase" evidence="6">
    <location>
        <begin position="22"/>
        <end position="189"/>
    </location>
</feature>
<sequence length="189" mass="19543">MRTAVAVPLAVLFLSCTTASASARAGGLDAVVELSADRLATASPVAAAKWHSGDPVDAPEREAQVLADAGRHASALGMEPTAVTAMARDQIEANKVVQRSLHARWHADPGRSPASAPDLSRVRAELDRLTPALVRALDGAGPVLRSPRCEADLARSARDVAGARRLDRTHAAALTRALASVCSRPAAGP</sequence>
<evidence type="ECO:0000256" key="1">
    <source>
        <dbReference type="ARBA" id="ARBA00004817"/>
    </source>
</evidence>
<dbReference type="InterPro" id="IPR036263">
    <property type="entry name" value="Chorismate_II_sf"/>
</dbReference>
<dbReference type="InterPro" id="IPR002701">
    <property type="entry name" value="CM_II_prokaryot"/>
</dbReference>
<dbReference type="Proteomes" id="UP001356095">
    <property type="component" value="Unassembled WGS sequence"/>
</dbReference>
<gene>
    <name evidence="8" type="ORF">Q8791_11885</name>
</gene>
<dbReference type="PANTHER" id="PTHR38041">
    <property type="entry name" value="CHORISMATE MUTASE"/>
    <property type="match status" value="1"/>
</dbReference>
<dbReference type="EMBL" id="JAUZMY010000010">
    <property type="protein sequence ID" value="MEE2037918.1"/>
    <property type="molecule type" value="Genomic_DNA"/>
</dbReference>